<dbReference type="PANTHER" id="PTHR31072">
    <property type="entry name" value="TRANSCRIPTION FACTOR TCP4-RELATED"/>
    <property type="match status" value="1"/>
</dbReference>
<evidence type="ECO:0000256" key="6">
    <source>
        <dbReference type="SAM" id="MobiDB-lite"/>
    </source>
</evidence>
<dbReference type="Pfam" id="PF03634">
    <property type="entry name" value="TCP"/>
    <property type="match status" value="1"/>
</dbReference>
<evidence type="ECO:0000259" key="7">
    <source>
        <dbReference type="PROSITE" id="PS51369"/>
    </source>
</evidence>
<evidence type="ECO:0000313" key="9">
    <source>
        <dbReference type="Proteomes" id="UP001154282"/>
    </source>
</evidence>
<feature type="region of interest" description="Disordered" evidence="6">
    <location>
        <begin position="157"/>
        <end position="178"/>
    </location>
</feature>
<dbReference type="EMBL" id="CAMGYJ010000007">
    <property type="protein sequence ID" value="CAI0448112.1"/>
    <property type="molecule type" value="Genomic_DNA"/>
</dbReference>
<feature type="compositionally biased region" description="Basic and acidic residues" evidence="6">
    <location>
        <begin position="168"/>
        <end position="178"/>
    </location>
</feature>
<proteinExistence type="predicted"/>
<keyword evidence="5" id="KW-0539">Nucleus</keyword>
<keyword evidence="2" id="KW-0805">Transcription regulation</keyword>
<accession>A0AAV0MP96</accession>
<reference evidence="8" key="1">
    <citation type="submission" date="2022-08" db="EMBL/GenBank/DDBJ databases">
        <authorList>
            <person name="Gutierrez-Valencia J."/>
        </authorList>
    </citation>
    <scope>NUCLEOTIDE SEQUENCE</scope>
</reference>
<sequence>MPAACAARVFQLTRELGHKSDGETIQWLLHQAEPAVLAATGTGTIPANFASLNISLRTSAASSTLSAPHHRTSSSSSYFPSPSAAFHPQMMAAAAAAGAGSMSYLLQSSSAGAIPAGQSGGGGLFPGTFWMMSGSGDPMAAFPSFGGGGQLGVLATLNGNRHSGGGGGEERREEDSTA</sequence>
<evidence type="ECO:0000256" key="5">
    <source>
        <dbReference type="ARBA" id="ARBA00023242"/>
    </source>
</evidence>
<evidence type="ECO:0000256" key="4">
    <source>
        <dbReference type="ARBA" id="ARBA00023163"/>
    </source>
</evidence>
<dbReference type="PROSITE" id="PS51369">
    <property type="entry name" value="TCP"/>
    <property type="match status" value="1"/>
</dbReference>
<dbReference type="GO" id="GO:0003700">
    <property type="term" value="F:DNA-binding transcription factor activity"/>
    <property type="evidence" value="ECO:0007669"/>
    <property type="project" value="InterPro"/>
</dbReference>
<evidence type="ECO:0000313" key="8">
    <source>
        <dbReference type="EMBL" id="CAI0448112.1"/>
    </source>
</evidence>
<gene>
    <name evidence="8" type="ORF">LITE_LOCUS29661</name>
</gene>
<keyword evidence="9" id="KW-1185">Reference proteome</keyword>
<evidence type="ECO:0000256" key="1">
    <source>
        <dbReference type="ARBA" id="ARBA00004123"/>
    </source>
</evidence>
<comment type="caution">
    <text evidence="8">The sequence shown here is derived from an EMBL/GenBank/DDBJ whole genome shotgun (WGS) entry which is preliminary data.</text>
</comment>
<evidence type="ECO:0000256" key="3">
    <source>
        <dbReference type="ARBA" id="ARBA00023125"/>
    </source>
</evidence>
<dbReference type="InterPro" id="IPR005333">
    <property type="entry name" value="Transcription_factor_TCP"/>
</dbReference>
<keyword evidence="3" id="KW-0238">DNA-binding</keyword>
<dbReference type="Proteomes" id="UP001154282">
    <property type="component" value="Unassembled WGS sequence"/>
</dbReference>
<feature type="domain" description="TCP" evidence="7">
    <location>
        <begin position="1"/>
        <end position="39"/>
    </location>
</feature>
<dbReference type="AlphaFoldDB" id="A0AAV0MP96"/>
<protein>
    <recommendedName>
        <fullName evidence="7">TCP domain-containing protein</fullName>
    </recommendedName>
</protein>
<dbReference type="InterPro" id="IPR017887">
    <property type="entry name" value="TF_TCP_subgr"/>
</dbReference>
<dbReference type="PANTHER" id="PTHR31072:SF170">
    <property type="entry name" value="TRANSCRIPTION FACTOR TCP15-RELATED"/>
    <property type="match status" value="1"/>
</dbReference>
<name>A0AAV0MP96_9ROSI</name>
<comment type="subcellular location">
    <subcellularLocation>
        <location evidence="1">Nucleus</location>
    </subcellularLocation>
</comment>
<organism evidence="8 9">
    <name type="scientific">Linum tenue</name>
    <dbReference type="NCBI Taxonomy" id="586396"/>
    <lineage>
        <taxon>Eukaryota</taxon>
        <taxon>Viridiplantae</taxon>
        <taxon>Streptophyta</taxon>
        <taxon>Embryophyta</taxon>
        <taxon>Tracheophyta</taxon>
        <taxon>Spermatophyta</taxon>
        <taxon>Magnoliopsida</taxon>
        <taxon>eudicotyledons</taxon>
        <taxon>Gunneridae</taxon>
        <taxon>Pentapetalae</taxon>
        <taxon>rosids</taxon>
        <taxon>fabids</taxon>
        <taxon>Malpighiales</taxon>
        <taxon>Linaceae</taxon>
        <taxon>Linum</taxon>
    </lineage>
</organism>
<keyword evidence="4" id="KW-0804">Transcription</keyword>
<dbReference type="GO" id="GO:0043565">
    <property type="term" value="F:sequence-specific DNA binding"/>
    <property type="evidence" value="ECO:0007669"/>
    <property type="project" value="TreeGrafter"/>
</dbReference>
<dbReference type="GO" id="GO:0005634">
    <property type="term" value="C:nucleus"/>
    <property type="evidence" value="ECO:0007669"/>
    <property type="project" value="UniProtKB-SubCell"/>
</dbReference>
<evidence type="ECO:0000256" key="2">
    <source>
        <dbReference type="ARBA" id="ARBA00023015"/>
    </source>
</evidence>